<evidence type="ECO:0000256" key="20">
    <source>
        <dbReference type="ARBA" id="ARBA00024321"/>
    </source>
</evidence>
<evidence type="ECO:0000256" key="32">
    <source>
        <dbReference type="ARBA" id="ARBA00047741"/>
    </source>
</evidence>
<keyword evidence="17" id="KW-0968">Cytoplasmic vesicle</keyword>
<evidence type="ECO:0000256" key="4">
    <source>
        <dbReference type="ARBA" id="ARBA00005189"/>
    </source>
</evidence>
<evidence type="ECO:0000256" key="43">
    <source>
        <dbReference type="ARBA" id="ARBA00049420"/>
    </source>
</evidence>
<evidence type="ECO:0000256" key="27">
    <source>
        <dbReference type="ARBA" id="ARBA00042409"/>
    </source>
</evidence>
<evidence type="ECO:0000313" key="50">
    <source>
        <dbReference type="Proteomes" id="UP000228934"/>
    </source>
</evidence>
<comment type="catalytic activity">
    <reaction evidence="36">
        <text>1,2,3-tributanoylglycerol + H2O = dibutanoylglycerol + butanoate + H(+)</text>
        <dbReference type="Rhea" id="RHEA:40475"/>
        <dbReference type="ChEBI" id="CHEBI:15377"/>
        <dbReference type="ChEBI" id="CHEBI:15378"/>
        <dbReference type="ChEBI" id="CHEBI:17968"/>
        <dbReference type="ChEBI" id="CHEBI:35020"/>
        <dbReference type="ChEBI" id="CHEBI:76478"/>
    </reaction>
    <physiologicalReaction direction="left-to-right" evidence="36">
        <dbReference type="Rhea" id="RHEA:40476"/>
    </physiologicalReaction>
</comment>
<evidence type="ECO:0000259" key="48">
    <source>
        <dbReference type="PROSITE" id="PS50095"/>
    </source>
</evidence>
<dbReference type="SUPFAM" id="SSF53474">
    <property type="entry name" value="alpha/beta-Hydrolases"/>
    <property type="match status" value="1"/>
</dbReference>
<dbReference type="SMART" id="SM00308">
    <property type="entry name" value="LH2"/>
    <property type="match status" value="1"/>
</dbReference>
<feature type="disulfide bond" evidence="46">
    <location>
        <begin position="425"/>
        <end position="441"/>
    </location>
</feature>
<dbReference type="CDD" id="cd00707">
    <property type="entry name" value="Pancreat_lipase_like"/>
    <property type="match status" value="1"/>
</dbReference>
<feature type="non-terminal residue" evidence="49">
    <location>
        <position position="1"/>
    </location>
</feature>
<keyword evidence="50" id="KW-1185">Reference proteome</keyword>
<dbReference type="PRINTS" id="PR00823">
    <property type="entry name" value="PANCLIPASE"/>
</dbReference>
<evidence type="ECO:0000256" key="21">
    <source>
        <dbReference type="ARBA" id="ARBA00031485"/>
    </source>
</evidence>
<evidence type="ECO:0000256" key="3">
    <source>
        <dbReference type="ARBA" id="ARBA00004879"/>
    </source>
</evidence>
<accession>A0A2G9RGN1</accession>
<dbReference type="SUPFAM" id="SSF49723">
    <property type="entry name" value="Lipase/lipooxygenase domain (PLAT/LH2 domain)"/>
    <property type="match status" value="1"/>
</dbReference>
<keyword evidence="10 45" id="KW-0106">Calcium</keyword>
<dbReference type="PRINTS" id="PR00821">
    <property type="entry name" value="TAGLIPASE"/>
</dbReference>
<evidence type="ECO:0000256" key="7">
    <source>
        <dbReference type="ARBA" id="ARBA00022525"/>
    </source>
</evidence>
<dbReference type="InterPro" id="IPR016272">
    <property type="entry name" value="Lipase_LIPH"/>
</dbReference>
<comment type="catalytic activity">
    <reaction evidence="43">
        <text>1,2-didodecanoyl-3-beta-D-galactosyl-sn-glycerol + H2O = dodecanoyl-3-beta-D-galactosyl-sn-glycerol + dodecanoate + H(+)</text>
        <dbReference type="Rhea" id="RHEA:48540"/>
        <dbReference type="ChEBI" id="CHEBI:15377"/>
        <dbReference type="ChEBI" id="CHEBI:15378"/>
        <dbReference type="ChEBI" id="CHEBI:18262"/>
        <dbReference type="ChEBI" id="CHEBI:90340"/>
        <dbReference type="ChEBI" id="CHEBI:90515"/>
    </reaction>
    <physiologicalReaction direction="left-to-right" evidence="43">
        <dbReference type="Rhea" id="RHEA:48541"/>
    </physiologicalReaction>
</comment>
<comment type="pathway">
    <text evidence="19">Glycolipid metabolism.</text>
</comment>
<comment type="catalytic activity">
    <reaction evidence="34">
        <text>a 1,2-diacyl-3-O-[alpha-D-galactosyl-(1-&gt;6)-beta-D-galactosyl]-sn-glycerol + H2O = acyl-3-O-[alpha-D-galactosyl-(1-&gt;6)-beta-D-galactosyl]-sn-glycerol + a fatty acid + H(+)</text>
        <dbReference type="Rhea" id="RHEA:48372"/>
        <dbReference type="ChEBI" id="CHEBI:15377"/>
        <dbReference type="ChEBI" id="CHEBI:15378"/>
        <dbReference type="ChEBI" id="CHEBI:28396"/>
        <dbReference type="ChEBI" id="CHEBI:28868"/>
        <dbReference type="ChEBI" id="CHEBI:90310"/>
    </reaction>
    <physiologicalReaction direction="left-to-right" evidence="34">
        <dbReference type="Rhea" id="RHEA:48373"/>
    </physiologicalReaction>
</comment>
<evidence type="ECO:0000256" key="35">
    <source>
        <dbReference type="ARBA" id="ARBA00048268"/>
    </source>
</evidence>
<evidence type="ECO:0000256" key="44">
    <source>
        <dbReference type="PIRSR" id="PIRSR000865-1"/>
    </source>
</evidence>
<dbReference type="InterPro" id="IPR036392">
    <property type="entry name" value="PLAT/LH2_dom_sf"/>
</dbReference>
<dbReference type="GO" id="GO:0016042">
    <property type="term" value="P:lipid catabolic process"/>
    <property type="evidence" value="ECO:0007669"/>
    <property type="project" value="UniProtKB-KW"/>
</dbReference>
<comment type="catalytic activity">
    <reaction evidence="22">
        <text>a 1,2-diacyl-3-O-(beta-D-galactosyl)-sn-glycerol + 2 H2O = 3-beta-D-galactosyl-sn-glycerol + 2 a fatty acid + 2 H(+)</text>
        <dbReference type="Rhea" id="RHEA:13189"/>
        <dbReference type="ChEBI" id="CHEBI:15377"/>
        <dbReference type="ChEBI" id="CHEBI:15378"/>
        <dbReference type="ChEBI" id="CHEBI:15754"/>
        <dbReference type="ChEBI" id="CHEBI:17615"/>
        <dbReference type="ChEBI" id="CHEBI:28868"/>
        <dbReference type="EC" id="3.1.1.26"/>
    </reaction>
    <physiologicalReaction direction="left-to-right" evidence="22">
        <dbReference type="Rhea" id="RHEA:13190"/>
    </physiologicalReaction>
</comment>
<evidence type="ECO:0000256" key="40">
    <source>
        <dbReference type="ARBA" id="ARBA00049154"/>
    </source>
</evidence>
<evidence type="ECO:0000256" key="42">
    <source>
        <dbReference type="ARBA" id="ARBA00049352"/>
    </source>
</evidence>
<comment type="catalytic activity">
    <reaction evidence="30">
        <text>1-(9Z-octadecenoyl)-glycerol + H2O = glycerol + (9Z)-octadecenoate + H(+)</text>
        <dbReference type="Rhea" id="RHEA:38487"/>
        <dbReference type="ChEBI" id="CHEBI:15377"/>
        <dbReference type="ChEBI" id="CHEBI:15378"/>
        <dbReference type="ChEBI" id="CHEBI:17754"/>
        <dbReference type="ChEBI" id="CHEBI:30823"/>
        <dbReference type="ChEBI" id="CHEBI:75342"/>
    </reaction>
    <physiologicalReaction direction="left-to-right" evidence="30">
        <dbReference type="Rhea" id="RHEA:38488"/>
    </physiologicalReaction>
</comment>
<dbReference type="InterPro" id="IPR001024">
    <property type="entry name" value="PLAT/LH2_dom"/>
</dbReference>
<dbReference type="GO" id="GO:0046872">
    <property type="term" value="F:metal ion binding"/>
    <property type="evidence" value="ECO:0007669"/>
    <property type="project" value="UniProtKB-KW"/>
</dbReference>
<evidence type="ECO:0000256" key="41">
    <source>
        <dbReference type="ARBA" id="ARBA00049290"/>
    </source>
</evidence>
<comment type="catalytic activity">
    <reaction evidence="35">
        <text>1,2-dioctanoyl-3-O-beta-D-galactosyl-sn-glycerol + H2O = octanoyl-3-(beta-D-galactosyl)-sn-glycerol + octanoate + H(+)</text>
        <dbReference type="Rhea" id="RHEA:48696"/>
        <dbReference type="ChEBI" id="CHEBI:15377"/>
        <dbReference type="ChEBI" id="CHEBI:15378"/>
        <dbReference type="ChEBI" id="CHEBI:25646"/>
        <dbReference type="ChEBI" id="CHEBI:90453"/>
        <dbReference type="ChEBI" id="CHEBI:90769"/>
    </reaction>
    <physiologicalReaction direction="left-to-right" evidence="35">
        <dbReference type="Rhea" id="RHEA:48697"/>
    </physiologicalReaction>
</comment>
<dbReference type="ESTHER" id="litct-a0a2g9rgn1">
    <property type="family name" value="Pancreatic_lipase"/>
</dbReference>
<feature type="binding site" evidence="45">
    <location>
        <position position="183"/>
    </location>
    <ligand>
        <name>Ca(2+)</name>
        <dbReference type="ChEBI" id="CHEBI:29108"/>
    </ligand>
</feature>
<evidence type="ECO:0000256" key="22">
    <source>
        <dbReference type="ARBA" id="ARBA00036503"/>
    </source>
</evidence>
<evidence type="ECO:0000256" key="37">
    <source>
        <dbReference type="ARBA" id="ARBA00048386"/>
    </source>
</evidence>
<dbReference type="Pfam" id="PF00151">
    <property type="entry name" value="Lipase"/>
    <property type="match status" value="1"/>
</dbReference>
<evidence type="ECO:0000256" key="19">
    <source>
        <dbReference type="ARBA" id="ARBA00023590"/>
    </source>
</evidence>
<evidence type="ECO:0000256" key="18">
    <source>
        <dbReference type="ARBA" id="ARBA00023369"/>
    </source>
</evidence>
<name>A0A2G9RGN1_AQUCT</name>
<feature type="binding site" evidence="45">
    <location>
        <position position="181"/>
    </location>
    <ligand>
        <name>Ca(2+)</name>
        <dbReference type="ChEBI" id="CHEBI:29108"/>
    </ligand>
</feature>
<keyword evidence="11" id="KW-0442">Lipid degradation</keyword>
<comment type="catalytic activity">
    <reaction evidence="40">
        <text>a 1,2-diacyl-sn-glycero-3-phosphocholine + H2O = a monoacyl-sn-glycero-3-phosphocholine + a fatty acid + H(+)</text>
        <dbReference type="Rhea" id="RHEA:44664"/>
        <dbReference type="ChEBI" id="CHEBI:15377"/>
        <dbReference type="ChEBI" id="CHEBI:15378"/>
        <dbReference type="ChEBI" id="CHEBI:28868"/>
        <dbReference type="ChEBI" id="CHEBI:57643"/>
        <dbReference type="ChEBI" id="CHEBI:84465"/>
    </reaction>
    <physiologicalReaction direction="left-to-right" evidence="40">
        <dbReference type="Rhea" id="RHEA:44665"/>
    </physiologicalReaction>
</comment>
<comment type="catalytic activity">
    <reaction evidence="29">
        <text>1,2-didodecanoyl-3-O-[alpha-D-galactosyl-(1-&gt;6)-beta-D-galactosyl]-sn-glycerol + H2O = dodecanoyl-3-O-[alpha-D-galactosyl-(1-&gt;6)-beta-D-galactosyl]-sn-glycerol + dodecanoate + H(+)</text>
        <dbReference type="Rhea" id="RHEA:48516"/>
        <dbReference type="ChEBI" id="CHEBI:15377"/>
        <dbReference type="ChEBI" id="CHEBI:15378"/>
        <dbReference type="ChEBI" id="CHEBI:18262"/>
        <dbReference type="ChEBI" id="CHEBI:90337"/>
        <dbReference type="ChEBI" id="CHEBI:90359"/>
    </reaction>
    <physiologicalReaction direction="left-to-right" evidence="29">
        <dbReference type="Rhea" id="RHEA:48517"/>
    </physiologicalReaction>
</comment>
<comment type="catalytic activity">
    <reaction evidence="42">
        <text>long chain 1,2-diacyl-3-O-[alpha-D-galactosyl-(1-&gt;6)-beta-D-galactosyl]-sn-glycerol + H2O = long chain acyl-3-O-[alpha-D-galactosyl-(1-&gt;6)-beta-D-galactosyl]-sn-glycerol + a fatty acid + H(+)</text>
        <dbReference type="Rhea" id="RHEA:48708"/>
        <dbReference type="ChEBI" id="CHEBI:15377"/>
        <dbReference type="ChEBI" id="CHEBI:15378"/>
        <dbReference type="ChEBI" id="CHEBI:28868"/>
        <dbReference type="ChEBI" id="CHEBI:90463"/>
        <dbReference type="ChEBI" id="CHEBI:90774"/>
    </reaction>
    <physiologicalReaction direction="left-to-right" evidence="42">
        <dbReference type="Rhea" id="RHEA:48709"/>
    </physiologicalReaction>
</comment>
<dbReference type="Pfam" id="PF01477">
    <property type="entry name" value="PLAT"/>
    <property type="match status" value="1"/>
</dbReference>
<evidence type="ECO:0000256" key="46">
    <source>
        <dbReference type="PROSITE-ProRule" id="PRU00152"/>
    </source>
</evidence>
<evidence type="ECO:0000256" key="29">
    <source>
        <dbReference type="ARBA" id="ARBA00047296"/>
    </source>
</evidence>
<comment type="catalytic activity">
    <reaction evidence="28">
        <text>(9Z-octadecenoyl)-glycerol + H2O = glycerol + (9Z)-octadecenoate + H(+)</text>
        <dbReference type="Rhea" id="RHEA:39955"/>
        <dbReference type="ChEBI" id="CHEBI:15377"/>
        <dbReference type="ChEBI" id="CHEBI:15378"/>
        <dbReference type="ChEBI" id="CHEBI:17754"/>
        <dbReference type="ChEBI" id="CHEBI:30823"/>
        <dbReference type="ChEBI" id="CHEBI:75937"/>
    </reaction>
    <physiologicalReaction direction="left-to-right" evidence="28">
        <dbReference type="Rhea" id="RHEA:39956"/>
    </physiologicalReaction>
</comment>
<dbReference type="EC" id="3.1.1.3" evidence="6"/>
<dbReference type="Gene3D" id="3.40.50.1820">
    <property type="entry name" value="alpha/beta hydrolase"/>
    <property type="match status" value="1"/>
</dbReference>
<dbReference type="PIRSF" id="PIRSF000865">
    <property type="entry name" value="Lipoprotein_lipase_LIPH"/>
    <property type="match status" value="1"/>
</dbReference>
<comment type="catalytic activity">
    <reaction evidence="41">
        <text>1,2,3-trioctanoylglycerol + H2O = dioctanoylglycerol + octanoate + H(+)</text>
        <dbReference type="Rhea" id="RHEA:47864"/>
        <dbReference type="ChEBI" id="CHEBI:15377"/>
        <dbReference type="ChEBI" id="CHEBI:15378"/>
        <dbReference type="ChEBI" id="CHEBI:25646"/>
        <dbReference type="ChEBI" id="CHEBI:76978"/>
        <dbReference type="ChEBI" id="CHEBI:88066"/>
    </reaction>
    <physiologicalReaction direction="left-to-right" evidence="41">
        <dbReference type="Rhea" id="RHEA:47865"/>
    </physiologicalReaction>
</comment>
<evidence type="ECO:0000256" key="16">
    <source>
        <dbReference type="ARBA" id="ARBA00023273"/>
    </source>
</evidence>
<comment type="catalytic activity">
    <reaction evidence="23">
        <text>1-beta-D-galactosyl-2,3-didodecanoyl-sn-glycerol + H2O = 1-beta-D-galactosyl-dodecanoyl-sn-glycerol + dodecanoate + H(+)</text>
        <dbReference type="Rhea" id="RHEA:48536"/>
        <dbReference type="ChEBI" id="CHEBI:15377"/>
        <dbReference type="ChEBI" id="CHEBI:15378"/>
        <dbReference type="ChEBI" id="CHEBI:18262"/>
        <dbReference type="ChEBI" id="CHEBI:90342"/>
        <dbReference type="ChEBI" id="CHEBI:90514"/>
    </reaction>
    <physiologicalReaction direction="left-to-right" evidence="23">
        <dbReference type="Rhea" id="RHEA:48537"/>
    </physiologicalReaction>
</comment>
<dbReference type="InterPro" id="IPR013818">
    <property type="entry name" value="Lipase"/>
</dbReference>
<evidence type="ECO:0000256" key="13">
    <source>
        <dbReference type="ARBA" id="ARBA00023136"/>
    </source>
</evidence>
<comment type="catalytic activity">
    <reaction evidence="32">
        <text>di-(9Z)-octadecenoylglycerol + H2O = (9Z-octadecenoyl)-glycerol + (9Z)-octadecenoate + H(+)</text>
        <dbReference type="Rhea" id="RHEA:47868"/>
        <dbReference type="ChEBI" id="CHEBI:15377"/>
        <dbReference type="ChEBI" id="CHEBI:15378"/>
        <dbReference type="ChEBI" id="CHEBI:30823"/>
        <dbReference type="ChEBI" id="CHEBI:75937"/>
        <dbReference type="ChEBI" id="CHEBI:75945"/>
    </reaction>
    <physiologicalReaction direction="left-to-right" evidence="32">
        <dbReference type="Rhea" id="RHEA:47869"/>
    </physiologicalReaction>
</comment>
<comment type="pathway">
    <text evidence="4">Lipid metabolism.</text>
</comment>
<reference evidence="50" key="1">
    <citation type="journal article" date="2017" name="Nat. Commun.">
        <title>The North American bullfrog draft genome provides insight into hormonal regulation of long noncoding RNA.</title>
        <authorList>
            <person name="Hammond S.A."/>
            <person name="Warren R.L."/>
            <person name="Vandervalk B.P."/>
            <person name="Kucuk E."/>
            <person name="Khan H."/>
            <person name="Gibb E.A."/>
            <person name="Pandoh P."/>
            <person name="Kirk H."/>
            <person name="Zhao Y."/>
            <person name="Jones M."/>
            <person name="Mungall A.J."/>
            <person name="Coope R."/>
            <person name="Pleasance S."/>
            <person name="Moore R.A."/>
            <person name="Holt R.A."/>
            <person name="Round J.M."/>
            <person name="Ohora S."/>
            <person name="Walle B.V."/>
            <person name="Veldhoen N."/>
            <person name="Helbing C.C."/>
            <person name="Birol I."/>
        </authorList>
    </citation>
    <scope>NUCLEOTIDE SEQUENCE [LARGE SCALE GENOMIC DNA]</scope>
</reference>
<dbReference type="GO" id="GO:0047714">
    <property type="term" value="F:galactolipase activity"/>
    <property type="evidence" value="ECO:0007669"/>
    <property type="project" value="UniProtKB-EC"/>
</dbReference>
<evidence type="ECO:0000256" key="34">
    <source>
        <dbReference type="ARBA" id="ARBA00048139"/>
    </source>
</evidence>
<keyword evidence="14 46" id="KW-1015">Disulfide bond</keyword>
<evidence type="ECO:0000256" key="30">
    <source>
        <dbReference type="ARBA" id="ARBA00047438"/>
    </source>
</evidence>
<dbReference type="EMBL" id="KV942704">
    <property type="protein sequence ID" value="PIO27040.1"/>
    <property type="molecule type" value="Genomic_DNA"/>
</dbReference>
<dbReference type="PANTHER" id="PTHR11610:SF165">
    <property type="entry name" value="PANCREATIC LIPASE-RELATED PROTEIN 2"/>
    <property type="match status" value="1"/>
</dbReference>
<keyword evidence="9" id="KW-0378">Hydrolase</keyword>
<evidence type="ECO:0000256" key="15">
    <source>
        <dbReference type="ARBA" id="ARBA00023180"/>
    </source>
</evidence>
<feature type="active site" description="Charge relay system" evidence="44">
    <location>
        <position position="167"/>
    </location>
</feature>
<comment type="catalytic activity">
    <reaction evidence="33">
        <text>1,2,3-tripropanoylglycerol + H2O = dipropanoylglycerol + propanoate + H(+)</text>
        <dbReference type="Rhea" id="RHEA:48024"/>
        <dbReference type="ChEBI" id="CHEBI:15377"/>
        <dbReference type="ChEBI" id="CHEBI:15378"/>
        <dbReference type="ChEBI" id="CHEBI:17272"/>
        <dbReference type="ChEBI" id="CHEBI:88153"/>
        <dbReference type="ChEBI" id="CHEBI:88155"/>
    </reaction>
    <physiologicalReaction direction="left-to-right" evidence="33">
        <dbReference type="Rhea" id="RHEA:48025"/>
    </physiologicalReaction>
</comment>
<comment type="catalytic activity">
    <reaction evidence="38">
        <text>long chain 1,2-diacyl-3-O-beta-D-galactosyl-sn-glycerol + H2O = long chain acyl-3-O-beta-D-galactosyl-sn-glycerol + a fatty acid + H(+)</text>
        <dbReference type="Rhea" id="RHEA:48700"/>
        <dbReference type="ChEBI" id="CHEBI:15377"/>
        <dbReference type="ChEBI" id="CHEBI:15378"/>
        <dbReference type="ChEBI" id="CHEBI:28868"/>
        <dbReference type="ChEBI" id="CHEBI:90477"/>
        <dbReference type="ChEBI" id="CHEBI:90770"/>
    </reaction>
    <physiologicalReaction direction="left-to-right" evidence="38">
        <dbReference type="Rhea" id="RHEA:48701"/>
    </physiologicalReaction>
</comment>
<evidence type="ECO:0000256" key="17">
    <source>
        <dbReference type="ARBA" id="ARBA00023329"/>
    </source>
</evidence>
<dbReference type="FunFam" id="3.40.50.1820:FF:000033">
    <property type="entry name" value="Pancreatic triacylglycerol lipase"/>
    <property type="match status" value="1"/>
</dbReference>
<keyword evidence="13" id="KW-0472">Membrane</keyword>
<dbReference type="PROSITE" id="PS50095">
    <property type="entry name" value="PLAT"/>
    <property type="match status" value="1"/>
</dbReference>
<comment type="pathway">
    <text evidence="3">Glycerolipid metabolism; triacylglycerol degradation.</text>
</comment>
<evidence type="ECO:0000256" key="36">
    <source>
        <dbReference type="ARBA" id="ARBA00048377"/>
    </source>
</evidence>
<sequence length="441" mass="48277">EVCYNRLGCFSDDKPFAWTLQRPISRLPWSPEKINARFLLYTRENLNTYQEISAVKPETITASYFRKTKETRFIIHGFTDNGEGEWLSDMCKAMLQVEDVNCICVDWHGGSVALYTQASNNIRVVGAEDIFNYLLSNVHLIGHSLGAHTAGEAGKRLPGIGRITGLDPAQPYFQDTPIEVRLDPSDALLVDVIHTDASPMLLNLGTGGYGMSQIVGHLDFFPNGGKQMPGCQKSQIFKSPNIDDILDVTSELVACNHIRSTKYYTQTILTPDGYLGYSAASYDAFQQGAGFPCPSKGCPMMGHYADRYSGITSASQIFYLNTGDLKVFSRWRYQITVYTSGSLAVLGSFSVSLEGSNGKTKDYTLYRGFIKTGTSYTAFIDAEINVGQISKVTFVWNGVVFGNVRLGASSVTVQSGKDGATYSFCSSASVSPGNPQILSLC</sequence>
<evidence type="ECO:0000313" key="49">
    <source>
        <dbReference type="EMBL" id="PIO27040.1"/>
    </source>
</evidence>
<dbReference type="OrthoDB" id="199913at2759"/>
<evidence type="ECO:0000256" key="10">
    <source>
        <dbReference type="ARBA" id="ARBA00022837"/>
    </source>
</evidence>
<dbReference type="GO" id="GO:0043005">
    <property type="term" value="C:neuron projection"/>
    <property type="evidence" value="ECO:0007669"/>
    <property type="project" value="UniProtKB-SubCell"/>
</dbReference>
<dbReference type="InterPro" id="IPR029058">
    <property type="entry name" value="AB_hydrolase_fold"/>
</dbReference>
<comment type="catalytic activity">
    <reaction evidence="37">
        <text>1,2,3-tri-(9Z-octadecenoyl)-glycerol + H2O = di-(9Z)-octadecenoylglycerol + (9Z)-octadecenoate + H(+)</text>
        <dbReference type="Rhea" id="RHEA:38575"/>
        <dbReference type="ChEBI" id="CHEBI:15377"/>
        <dbReference type="ChEBI" id="CHEBI:15378"/>
        <dbReference type="ChEBI" id="CHEBI:30823"/>
        <dbReference type="ChEBI" id="CHEBI:53753"/>
        <dbReference type="ChEBI" id="CHEBI:75945"/>
    </reaction>
    <physiologicalReaction direction="left-to-right" evidence="37">
        <dbReference type="Rhea" id="RHEA:38576"/>
    </physiologicalReaction>
</comment>
<evidence type="ECO:0000256" key="1">
    <source>
        <dbReference type="ARBA" id="ARBA00004487"/>
    </source>
</evidence>
<dbReference type="AlphaFoldDB" id="A0A2G9RGN1"/>
<dbReference type="PANTHER" id="PTHR11610">
    <property type="entry name" value="LIPASE"/>
    <property type="match status" value="1"/>
</dbReference>
<keyword evidence="15" id="KW-0325">Glycoprotein</keyword>
<evidence type="ECO:0000256" key="26">
    <source>
        <dbReference type="ARBA" id="ARBA00042032"/>
    </source>
</evidence>
<dbReference type="GO" id="GO:0004465">
    <property type="term" value="F:lipoprotein lipase activity"/>
    <property type="evidence" value="ECO:0007669"/>
    <property type="project" value="TreeGrafter"/>
</dbReference>
<evidence type="ECO:0000256" key="14">
    <source>
        <dbReference type="ARBA" id="ARBA00023157"/>
    </source>
</evidence>
<evidence type="ECO:0000256" key="5">
    <source>
        <dbReference type="ARBA" id="ARBA00010701"/>
    </source>
</evidence>
<gene>
    <name evidence="49" type="ORF">AB205_0148460</name>
</gene>
<evidence type="ECO:0000256" key="9">
    <source>
        <dbReference type="ARBA" id="ARBA00022801"/>
    </source>
</evidence>
<dbReference type="InterPro" id="IPR002331">
    <property type="entry name" value="Lipase_panc"/>
</dbReference>
<dbReference type="EC" id="3.1.1.26" evidence="24"/>
<evidence type="ECO:0000256" key="11">
    <source>
        <dbReference type="ARBA" id="ARBA00022963"/>
    </source>
</evidence>
<organism evidence="49 50">
    <name type="scientific">Aquarana catesbeiana</name>
    <name type="common">American bullfrog</name>
    <name type="synonym">Rana catesbeiana</name>
    <dbReference type="NCBI Taxonomy" id="8400"/>
    <lineage>
        <taxon>Eukaryota</taxon>
        <taxon>Metazoa</taxon>
        <taxon>Chordata</taxon>
        <taxon>Craniata</taxon>
        <taxon>Vertebrata</taxon>
        <taxon>Euteleostomi</taxon>
        <taxon>Amphibia</taxon>
        <taxon>Batrachia</taxon>
        <taxon>Anura</taxon>
        <taxon>Neobatrachia</taxon>
        <taxon>Ranoidea</taxon>
        <taxon>Ranidae</taxon>
        <taxon>Aquarana</taxon>
    </lineage>
</organism>
<evidence type="ECO:0000256" key="24">
    <source>
        <dbReference type="ARBA" id="ARBA00039152"/>
    </source>
</evidence>
<evidence type="ECO:0000256" key="33">
    <source>
        <dbReference type="ARBA" id="ARBA00047744"/>
    </source>
</evidence>
<comment type="subcellular location">
    <subcellularLocation>
        <location evidence="1">Cell projection</location>
        <location evidence="1">Neuron projection</location>
    </subcellularLocation>
    <subcellularLocation>
        <location evidence="2">Secreted</location>
    </subcellularLocation>
    <subcellularLocation>
        <location evidence="20">Zymogen granule membrane</location>
        <topology evidence="20">Peripheral membrane protein</topology>
    </subcellularLocation>
</comment>
<comment type="catalytic activity">
    <reaction evidence="39">
        <text>1,2-dioctanoyl-3-O-[alpha-D-galactosyl-(1-&gt;6)-beta-D-galactosyl]-sn-glycerol + H2O = octanoyl-3-O-[alpha-D-galactosyl-(1-&gt;6)-beta-D-galactosyl]-sn-glycerol + octanoate + H(+)</text>
        <dbReference type="Rhea" id="RHEA:48692"/>
        <dbReference type="ChEBI" id="CHEBI:15377"/>
        <dbReference type="ChEBI" id="CHEBI:15378"/>
        <dbReference type="ChEBI" id="CHEBI:25646"/>
        <dbReference type="ChEBI" id="CHEBI:90457"/>
        <dbReference type="ChEBI" id="CHEBI:90768"/>
    </reaction>
    <physiologicalReaction direction="left-to-right" evidence="39">
        <dbReference type="Rhea" id="RHEA:48693"/>
    </physiologicalReaction>
</comment>
<feature type="binding site" evidence="45">
    <location>
        <position position="186"/>
    </location>
    <ligand>
        <name>Ca(2+)</name>
        <dbReference type="ChEBI" id="CHEBI:29108"/>
    </ligand>
</feature>
<evidence type="ECO:0000256" key="8">
    <source>
        <dbReference type="ARBA" id="ARBA00022723"/>
    </source>
</evidence>
<keyword evidence="12" id="KW-0443">Lipid metabolism</keyword>
<evidence type="ECO:0000256" key="38">
    <source>
        <dbReference type="ARBA" id="ARBA00048546"/>
    </source>
</evidence>
<evidence type="ECO:0000256" key="47">
    <source>
        <dbReference type="RuleBase" id="RU004262"/>
    </source>
</evidence>
<evidence type="ECO:0000256" key="12">
    <source>
        <dbReference type="ARBA" id="ARBA00023098"/>
    </source>
</evidence>
<evidence type="ECO:0000256" key="31">
    <source>
        <dbReference type="ARBA" id="ARBA00047618"/>
    </source>
</evidence>
<dbReference type="Gene3D" id="2.60.60.20">
    <property type="entry name" value="PLAT/LH2 domain"/>
    <property type="match status" value="1"/>
</dbReference>
<dbReference type="Proteomes" id="UP000228934">
    <property type="component" value="Unassembled WGS sequence"/>
</dbReference>
<dbReference type="FunFam" id="2.60.60.20:FF:000003">
    <property type="entry name" value="Triacylglycerol lipase"/>
    <property type="match status" value="1"/>
</dbReference>
<evidence type="ECO:0000256" key="39">
    <source>
        <dbReference type="ARBA" id="ARBA00049076"/>
    </source>
</evidence>
<evidence type="ECO:0000256" key="45">
    <source>
        <dbReference type="PIRSR" id="PIRSR000865-2"/>
    </source>
</evidence>
<evidence type="ECO:0000256" key="25">
    <source>
        <dbReference type="ARBA" id="ARBA00041096"/>
    </source>
</evidence>
<comment type="catalytic activity">
    <reaction evidence="31">
        <text>1,2-didecanoylglycerol + H2O = decanoylglycerol + decanoate + H(+)</text>
        <dbReference type="Rhea" id="RHEA:48596"/>
        <dbReference type="ChEBI" id="CHEBI:11152"/>
        <dbReference type="ChEBI" id="CHEBI:15377"/>
        <dbReference type="ChEBI" id="CHEBI:15378"/>
        <dbReference type="ChEBI" id="CHEBI:27689"/>
        <dbReference type="ChEBI" id="CHEBI:90605"/>
    </reaction>
    <physiologicalReaction direction="left-to-right" evidence="31">
        <dbReference type="Rhea" id="RHEA:48597"/>
    </physiologicalReaction>
</comment>
<keyword evidence="7" id="KW-0964">Secreted</keyword>
<comment type="similarity">
    <text evidence="5 47">Belongs to the AB hydrolase superfamily. Lipase family.</text>
</comment>
<evidence type="ECO:0000256" key="2">
    <source>
        <dbReference type="ARBA" id="ARBA00004613"/>
    </source>
</evidence>
<feature type="active site" description="Charge relay system" evidence="44">
    <location>
        <position position="257"/>
    </location>
</feature>
<evidence type="ECO:0000256" key="6">
    <source>
        <dbReference type="ARBA" id="ARBA00013279"/>
    </source>
</evidence>
<evidence type="ECO:0000256" key="23">
    <source>
        <dbReference type="ARBA" id="ARBA00036575"/>
    </source>
</evidence>
<dbReference type="GO" id="GO:0042589">
    <property type="term" value="C:zymogen granule membrane"/>
    <property type="evidence" value="ECO:0007669"/>
    <property type="project" value="UniProtKB-SubCell"/>
</dbReference>
<dbReference type="InterPro" id="IPR033906">
    <property type="entry name" value="Lipase_N"/>
</dbReference>
<keyword evidence="8 45" id="KW-0479">Metal-binding</keyword>
<dbReference type="GO" id="GO:0005615">
    <property type="term" value="C:extracellular space"/>
    <property type="evidence" value="ECO:0007669"/>
    <property type="project" value="TreeGrafter"/>
</dbReference>
<evidence type="ECO:0000256" key="28">
    <source>
        <dbReference type="ARBA" id="ARBA00047270"/>
    </source>
</evidence>
<keyword evidence="16" id="KW-0966">Cell projection</keyword>
<protein>
    <recommendedName>
        <fullName evidence="25">Pancreatic lipase-related protein 2</fullName>
        <ecNumber evidence="24">3.1.1.26</ecNumber>
        <ecNumber evidence="6">3.1.1.3</ecNumber>
    </recommendedName>
    <alternativeName>
        <fullName evidence="26">Cytotoxic T lymphocyte lipase</fullName>
    </alternativeName>
    <alternativeName>
        <fullName evidence="27">Galactolipase</fullName>
    </alternativeName>
    <alternativeName>
        <fullName evidence="21">Triacylglycerol lipase</fullName>
    </alternativeName>
</protein>
<dbReference type="InterPro" id="IPR000734">
    <property type="entry name" value="TAG_lipase"/>
</dbReference>
<proteinExistence type="inferred from homology"/>
<feature type="active site" description="Nucleophile" evidence="44">
    <location>
        <position position="144"/>
    </location>
</feature>
<comment type="catalytic activity">
    <reaction evidence="18">
        <text>a triacylglycerol + H2O = a diacylglycerol + a fatty acid + H(+)</text>
        <dbReference type="Rhea" id="RHEA:12044"/>
        <dbReference type="ChEBI" id="CHEBI:15377"/>
        <dbReference type="ChEBI" id="CHEBI:15378"/>
        <dbReference type="ChEBI" id="CHEBI:17855"/>
        <dbReference type="ChEBI" id="CHEBI:18035"/>
        <dbReference type="ChEBI" id="CHEBI:28868"/>
        <dbReference type="EC" id="3.1.1.3"/>
    </reaction>
    <physiologicalReaction direction="left-to-right" evidence="18">
        <dbReference type="Rhea" id="RHEA:12045"/>
    </physiologicalReaction>
</comment>
<feature type="domain" description="PLAT" evidence="48">
    <location>
        <begin position="331"/>
        <end position="441"/>
    </location>
</feature>